<sequence length="127" mass="14443">MPATHLLIYRDEDDVPLATWFRELNARNRPAAAKCIALIGLLESFGSELRRPRADYLSDGVYELRTEVRGVNYRILYGFVGKNVALLSHGLTKEGKIKAKEIDLAVARLERVRNDPDRFTASVEELR</sequence>
<dbReference type="Pfam" id="PF05973">
    <property type="entry name" value="Gp49"/>
    <property type="match status" value="1"/>
</dbReference>
<gene>
    <name evidence="1" type="ORF">Pla175_06700</name>
</gene>
<name>A0A518D779_9BACT</name>
<keyword evidence="2" id="KW-1185">Reference proteome</keyword>
<proteinExistence type="predicted"/>
<organism evidence="1 2">
    <name type="scientific">Pirellulimonas nuda</name>
    <dbReference type="NCBI Taxonomy" id="2528009"/>
    <lineage>
        <taxon>Bacteria</taxon>
        <taxon>Pseudomonadati</taxon>
        <taxon>Planctomycetota</taxon>
        <taxon>Planctomycetia</taxon>
        <taxon>Pirellulales</taxon>
        <taxon>Lacipirellulaceae</taxon>
        <taxon>Pirellulimonas</taxon>
    </lineage>
</organism>
<protein>
    <recommendedName>
        <fullName evidence="3">Type II toxin-antitoxin system RelE/ParE family toxin</fullName>
    </recommendedName>
</protein>
<dbReference type="KEGG" id="pnd:Pla175_06700"/>
<dbReference type="Proteomes" id="UP000317429">
    <property type="component" value="Chromosome"/>
</dbReference>
<accession>A0A518D779</accession>
<evidence type="ECO:0000313" key="1">
    <source>
        <dbReference type="EMBL" id="QDU87311.1"/>
    </source>
</evidence>
<dbReference type="EMBL" id="CP036291">
    <property type="protein sequence ID" value="QDU87311.1"/>
    <property type="molecule type" value="Genomic_DNA"/>
</dbReference>
<dbReference type="AlphaFoldDB" id="A0A518D779"/>
<reference evidence="1 2" key="1">
    <citation type="submission" date="2019-02" db="EMBL/GenBank/DDBJ databases">
        <title>Deep-cultivation of Planctomycetes and their phenomic and genomic characterization uncovers novel biology.</title>
        <authorList>
            <person name="Wiegand S."/>
            <person name="Jogler M."/>
            <person name="Boedeker C."/>
            <person name="Pinto D."/>
            <person name="Vollmers J."/>
            <person name="Rivas-Marin E."/>
            <person name="Kohn T."/>
            <person name="Peeters S.H."/>
            <person name="Heuer A."/>
            <person name="Rast P."/>
            <person name="Oberbeckmann S."/>
            <person name="Bunk B."/>
            <person name="Jeske O."/>
            <person name="Meyerdierks A."/>
            <person name="Storesund J.E."/>
            <person name="Kallscheuer N."/>
            <person name="Luecker S."/>
            <person name="Lage O.M."/>
            <person name="Pohl T."/>
            <person name="Merkel B.J."/>
            <person name="Hornburger P."/>
            <person name="Mueller R.-W."/>
            <person name="Bruemmer F."/>
            <person name="Labrenz M."/>
            <person name="Spormann A.M."/>
            <person name="Op den Camp H."/>
            <person name="Overmann J."/>
            <person name="Amann R."/>
            <person name="Jetten M.S.M."/>
            <person name="Mascher T."/>
            <person name="Medema M.H."/>
            <person name="Devos D.P."/>
            <person name="Kaster A.-K."/>
            <person name="Ovreas L."/>
            <person name="Rohde M."/>
            <person name="Galperin M.Y."/>
            <person name="Jogler C."/>
        </authorList>
    </citation>
    <scope>NUCLEOTIDE SEQUENCE [LARGE SCALE GENOMIC DNA]</scope>
    <source>
        <strain evidence="1 2">Pla175</strain>
    </source>
</reference>
<evidence type="ECO:0000313" key="2">
    <source>
        <dbReference type="Proteomes" id="UP000317429"/>
    </source>
</evidence>
<evidence type="ECO:0008006" key="3">
    <source>
        <dbReference type="Google" id="ProtNLM"/>
    </source>
</evidence>
<dbReference type="InterPro" id="IPR009241">
    <property type="entry name" value="HigB-like"/>
</dbReference>